<sequence length="259" mass="27994">MKQRIFSFFSIWLGLGLLLFAVPARLPAQGGGIVVDGADTVRSSDLPSAAALATPLSAARFVVNVNYADDLRQTPLGYTNALNAPLAETRFGINVNYANALRQVGLSYNQALDEPLQAAAFVTNVNAANTIQHHALAFPVAAIKDTVPPQISNPQAVAGEQQIDFRWQNDSYARGEVRYGFSANNLTLSLSDPEYRFEHQFSLDLRTLPSLAQSNGFSGELFYQLVATDQSGNVQTSAVSSLSVTANNTVYLPIVVRTR</sequence>
<evidence type="ECO:0000313" key="2">
    <source>
        <dbReference type="Proteomes" id="UP001193081"/>
    </source>
</evidence>
<reference evidence="1 2" key="1">
    <citation type="submission" date="2021-03" db="EMBL/GenBank/DDBJ databases">
        <authorList>
            <person name="Grouzdev D.S."/>
        </authorList>
    </citation>
    <scope>NUCLEOTIDE SEQUENCE [LARGE SCALE GENOMIC DNA]</scope>
    <source>
        <strain evidence="1 2">M50-1</strain>
    </source>
</reference>
<comment type="caution">
    <text evidence="1">The sequence shown here is derived from an EMBL/GenBank/DDBJ whole genome shotgun (WGS) entry which is preliminary data.</text>
</comment>
<dbReference type="RefSeq" id="WP_135476007.1">
    <property type="nucleotide sequence ID" value="NZ_SIJK02000002.1"/>
</dbReference>
<accession>A0ABS4D4L2</accession>
<name>A0ABS4D4L2_9CHLR</name>
<protein>
    <submittedName>
        <fullName evidence="1">Uncharacterized protein</fullName>
    </submittedName>
</protein>
<dbReference type="EMBL" id="SIJK02000002">
    <property type="protein sequence ID" value="MBP1464369.1"/>
    <property type="molecule type" value="Genomic_DNA"/>
</dbReference>
<organism evidence="1 2">
    <name type="scientific">Candidatus Chloroploca mongolica</name>
    <dbReference type="NCBI Taxonomy" id="2528176"/>
    <lineage>
        <taxon>Bacteria</taxon>
        <taxon>Bacillati</taxon>
        <taxon>Chloroflexota</taxon>
        <taxon>Chloroflexia</taxon>
        <taxon>Chloroflexales</taxon>
        <taxon>Chloroflexineae</taxon>
        <taxon>Oscillochloridaceae</taxon>
        <taxon>Candidatus Chloroploca</taxon>
    </lineage>
</organism>
<keyword evidence="2" id="KW-1185">Reference proteome</keyword>
<evidence type="ECO:0000313" key="1">
    <source>
        <dbReference type="EMBL" id="MBP1464369.1"/>
    </source>
</evidence>
<proteinExistence type="predicted"/>
<dbReference type="Proteomes" id="UP001193081">
    <property type="component" value="Unassembled WGS sequence"/>
</dbReference>
<gene>
    <name evidence="1" type="ORF">EYB53_001490</name>
</gene>